<protein>
    <submittedName>
        <fullName evidence="1">Uncharacterized protein</fullName>
    </submittedName>
</protein>
<gene>
    <name evidence="1" type="ORF">Ahy_A03g014999</name>
</gene>
<sequence length="63" mass="7104">MESILFYNTIHDYFSGAAMVRTALVCCAHLMMMTRIAPLGNNCVILQLSPKMLPCYVPRRPKA</sequence>
<dbReference type="AlphaFoldDB" id="A0A445DZ62"/>
<evidence type="ECO:0000313" key="2">
    <source>
        <dbReference type="Proteomes" id="UP000289738"/>
    </source>
</evidence>
<reference evidence="1 2" key="1">
    <citation type="submission" date="2019-01" db="EMBL/GenBank/DDBJ databases">
        <title>Sequencing of cultivated peanut Arachis hypogaea provides insights into genome evolution and oil improvement.</title>
        <authorList>
            <person name="Chen X."/>
        </authorList>
    </citation>
    <scope>NUCLEOTIDE SEQUENCE [LARGE SCALE GENOMIC DNA]</scope>
    <source>
        <strain evidence="2">cv. Fuhuasheng</strain>
        <tissue evidence="1">Leaves</tissue>
    </source>
</reference>
<comment type="caution">
    <text evidence="1">The sequence shown here is derived from an EMBL/GenBank/DDBJ whole genome shotgun (WGS) entry which is preliminary data.</text>
</comment>
<dbReference type="Proteomes" id="UP000289738">
    <property type="component" value="Chromosome A03"/>
</dbReference>
<keyword evidence="2" id="KW-1185">Reference proteome</keyword>
<name>A0A445DZ62_ARAHY</name>
<evidence type="ECO:0000313" key="1">
    <source>
        <dbReference type="EMBL" id="RYR68498.1"/>
    </source>
</evidence>
<dbReference type="EMBL" id="SDMP01000003">
    <property type="protein sequence ID" value="RYR68498.1"/>
    <property type="molecule type" value="Genomic_DNA"/>
</dbReference>
<organism evidence="1 2">
    <name type="scientific">Arachis hypogaea</name>
    <name type="common">Peanut</name>
    <dbReference type="NCBI Taxonomy" id="3818"/>
    <lineage>
        <taxon>Eukaryota</taxon>
        <taxon>Viridiplantae</taxon>
        <taxon>Streptophyta</taxon>
        <taxon>Embryophyta</taxon>
        <taxon>Tracheophyta</taxon>
        <taxon>Spermatophyta</taxon>
        <taxon>Magnoliopsida</taxon>
        <taxon>eudicotyledons</taxon>
        <taxon>Gunneridae</taxon>
        <taxon>Pentapetalae</taxon>
        <taxon>rosids</taxon>
        <taxon>fabids</taxon>
        <taxon>Fabales</taxon>
        <taxon>Fabaceae</taxon>
        <taxon>Papilionoideae</taxon>
        <taxon>50 kb inversion clade</taxon>
        <taxon>dalbergioids sensu lato</taxon>
        <taxon>Dalbergieae</taxon>
        <taxon>Pterocarpus clade</taxon>
        <taxon>Arachis</taxon>
    </lineage>
</organism>
<accession>A0A445DZ62</accession>
<proteinExistence type="predicted"/>